<keyword evidence="1" id="KW-0732">Signal</keyword>
<feature type="signal peptide" evidence="1">
    <location>
        <begin position="1"/>
        <end position="26"/>
    </location>
</feature>
<feature type="chain" id="PRO_5046991037" evidence="1">
    <location>
        <begin position="27"/>
        <end position="272"/>
    </location>
</feature>
<sequence length="272" mass="29496">MLSRVAGGLAVGVLATVLPASSPAMASAALPPCPQIFGHGGYPSGANGADTWNRDQVRQPNNPTAIRKYKAWGAAGVEADLQLTKDGTKAVMWHNTSTWGLSGAKKNITDIWWAAGDTALKGRTINRGLFDGETVYTFREWLAAMKADGMIGLVEIKPETRRFLLGADAAIKSRAWAEVLNPVKEGYASQEIILYSHDADLQAELKRRVTAAGLARVLTGGPSWPEVTKWEEPPPSWKLNESAWQAALERQAKRVATDYTPQLSAWLKGKCQ</sequence>
<name>A0ABW4GQA3_9ACTN</name>
<proteinExistence type="predicted"/>
<dbReference type="EMBL" id="JBHUCM010000044">
    <property type="protein sequence ID" value="MFD1544528.1"/>
    <property type="molecule type" value="Genomic_DNA"/>
</dbReference>
<evidence type="ECO:0000256" key="1">
    <source>
        <dbReference type="SAM" id="SignalP"/>
    </source>
</evidence>
<evidence type="ECO:0000313" key="3">
    <source>
        <dbReference type="Proteomes" id="UP001597097"/>
    </source>
</evidence>
<dbReference type="Proteomes" id="UP001597097">
    <property type="component" value="Unassembled WGS sequence"/>
</dbReference>
<evidence type="ECO:0000313" key="2">
    <source>
        <dbReference type="EMBL" id="MFD1544528.1"/>
    </source>
</evidence>
<dbReference type="Gene3D" id="3.20.20.190">
    <property type="entry name" value="Phosphatidylinositol (PI) phosphodiesterase"/>
    <property type="match status" value="1"/>
</dbReference>
<accession>A0ABW4GQA3</accession>
<protein>
    <submittedName>
        <fullName evidence="2">Glycerophosphodiester phosphodiesterase</fullName>
    </submittedName>
</protein>
<dbReference type="RefSeq" id="WP_308126956.1">
    <property type="nucleotide sequence ID" value="NZ_JAHKRM010000006.1"/>
</dbReference>
<organism evidence="2 3">
    <name type="scientific">Nonomuraea guangzhouensis</name>
    <dbReference type="NCBI Taxonomy" id="1291555"/>
    <lineage>
        <taxon>Bacteria</taxon>
        <taxon>Bacillati</taxon>
        <taxon>Actinomycetota</taxon>
        <taxon>Actinomycetes</taxon>
        <taxon>Streptosporangiales</taxon>
        <taxon>Streptosporangiaceae</taxon>
        <taxon>Nonomuraea</taxon>
    </lineage>
</organism>
<dbReference type="InterPro" id="IPR017946">
    <property type="entry name" value="PLC-like_Pdiesterase_TIM-brl"/>
</dbReference>
<dbReference type="SUPFAM" id="SSF51695">
    <property type="entry name" value="PLC-like phosphodiesterases"/>
    <property type="match status" value="1"/>
</dbReference>
<gene>
    <name evidence="2" type="ORF">ACFSJ0_46320</name>
</gene>
<reference evidence="3" key="1">
    <citation type="journal article" date="2019" name="Int. J. Syst. Evol. Microbiol.">
        <title>The Global Catalogue of Microorganisms (GCM) 10K type strain sequencing project: providing services to taxonomists for standard genome sequencing and annotation.</title>
        <authorList>
            <consortium name="The Broad Institute Genomics Platform"/>
            <consortium name="The Broad Institute Genome Sequencing Center for Infectious Disease"/>
            <person name="Wu L."/>
            <person name="Ma J."/>
        </authorList>
    </citation>
    <scope>NUCLEOTIDE SEQUENCE [LARGE SCALE GENOMIC DNA]</scope>
    <source>
        <strain evidence="3">CGMCC 1.15399</strain>
    </source>
</reference>
<comment type="caution">
    <text evidence="2">The sequence shown here is derived from an EMBL/GenBank/DDBJ whole genome shotgun (WGS) entry which is preliminary data.</text>
</comment>
<keyword evidence="3" id="KW-1185">Reference proteome</keyword>